<dbReference type="EMBL" id="JARKIB010000132">
    <property type="protein sequence ID" value="KAJ7734441.1"/>
    <property type="molecule type" value="Genomic_DNA"/>
</dbReference>
<organism evidence="1 2">
    <name type="scientific">Mycena metata</name>
    <dbReference type="NCBI Taxonomy" id="1033252"/>
    <lineage>
        <taxon>Eukaryota</taxon>
        <taxon>Fungi</taxon>
        <taxon>Dikarya</taxon>
        <taxon>Basidiomycota</taxon>
        <taxon>Agaricomycotina</taxon>
        <taxon>Agaricomycetes</taxon>
        <taxon>Agaricomycetidae</taxon>
        <taxon>Agaricales</taxon>
        <taxon>Marasmiineae</taxon>
        <taxon>Mycenaceae</taxon>
        <taxon>Mycena</taxon>
    </lineage>
</organism>
<protein>
    <submittedName>
        <fullName evidence="1">Uncharacterized protein</fullName>
    </submittedName>
</protein>
<sequence length="165" mass="18924">MVHILSEFLEYCASSETPFNVKDTISTIGGFFPRSAIHSMYQTRFTSGIENLFNAWSDGSDEQKEILYQIIHLSLFDAYRPYSPYFAWIDSPEARETLKSTLKTYLPKLLATEKPHLIDRLQSILGQLDVLHAQEHNEQAGTSTLTFNEFQLHSHPDELKDLNAI</sequence>
<proteinExistence type="predicted"/>
<name>A0AAD7I4P7_9AGAR</name>
<evidence type="ECO:0000313" key="1">
    <source>
        <dbReference type="EMBL" id="KAJ7734441.1"/>
    </source>
</evidence>
<gene>
    <name evidence="1" type="ORF">B0H16DRAFT_1577833</name>
</gene>
<keyword evidence="2" id="KW-1185">Reference proteome</keyword>
<reference evidence="1" key="1">
    <citation type="submission" date="2023-03" db="EMBL/GenBank/DDBJ databases">
        <title>Massive genome expansion in bonnet fungi (Mycena s.s.) driven by repeated elements and novel gene families across ecological guilds.</title>
        <authorList>
            <consortium name="Lawrence Berkeley National Laboratory"/>
            <person name="Harder C.B."/>
            <person name="Miyauchi S."/>
            <person name="Viragh M."/>
            <person name="Kuo A."/>
            <person name="Thoen E."/>
            <person name="Andreopoulos B."/>
            <person name="Lu D."/>
            <person name="Skrede I."/>
            <person name="Drula E."/>
            <person name="Henrissat B."/>
            <person name="Morin E."/>
            <person name="Kohler A."/>
            <person name="Barry K."/>
            <person name="LaButti K."/>
            <person name="Morin E."/>
            <person name="Salamov A."/>
            <person name="Lipzen A."/>
            <person name="Mereny Z."/>
            <person name="Hegedus B."/>
            <person name="Baldrian P."/>
            <person name="Stursova M."/>
            <person name="Weitz H."/>
            <person name="Taylor A."/>
            <person name="Grigoriev I.V."/>
            <person name="Nagy L.G."/>
            <person name="Martin F."/>
            <person name="Kauserud H."/>
        </authorList>
    </citation>
    <scope>NUCLEOTIDE SEQUENCE</scope>
    <source>
        <strain evidence="1">CBHHK182m</strain>
    </source>
</reference>
<dbReference type="AlphaFoldDB" id="A0AAD7I4P7"/>
<comment type="caution">
    <text evidence="1">The sequence shown here is derived from an EMBL/GenBank/DDBJ whole genome shotgun (WGS) entry which is preliminary data.</text>
</comment>
<evidence type="ECO:0000313" key="2">
    <source>
        <dbReference type="Proteomes" id="UP001215598"/>
    </source>
</evidence>
<dbReference type="Proteomes" id="UP001215598">
    <property type="component" value="Unassembled WGS sequence"/>
</dbReference>
<accession>A0AAD7I4P7</accession>